<proteinExistence type="predicted"/>
<keyword evidence="3" id="KW-1185">Reference proteome</keyword>
<dbReference type="EMBL" id="JARBHB010000008">
    <property type="protein sequence ID" value="KAJ8877109.1"/>
    <property type="molecule type" value="Genomic_DNA"/>
</dbReference>
<feature type="compositionally biased region" description="Polar residues" evidence="1">
    <location>
        <begin position="89"/>
        <end position="101"/>
    </location>
</feature>
<feature type="region of interest" description="Disordered" evidence="1">
    <location>
        <begin position="82"/>
        <end position="109"/>
    </location>
</feature>
<reference evidence="2 3" key="1">
    <citation type="submission" date="2023-02" db="EMBL/GenBank/DDBJ databases">
        <title>LHISI_Scaffold_Assembly.</title>
        <authorList>
            <person name="Stuart O.P."/>
            <person name="Cleave R."/>
            <person name="Magrath M.J.L."/>
            <person name="Mikheyev A.S."/>
        </authorList>
    </citation>
    <scope>NUCLEOTIDE SEQUENCE [LARGE SCALE GENOMIC DNA]</scope>
    <source>
        <strain evidence="2">Daus_M_001</strain>
        <tissue evidence="2">Leg muscle</tissue>
    </source>
</reference>
<evidence type="ECO:0000256" key="1">
    <source>
        <dbReference type="SAM" id="MobiDB-lite"/>
    </source>
</evidence>
<gene>
    <name evidence="2" type="ORF">PR048_021561</name>
</gene>
<feature type="compositionally biased region" description="Basic and acidic residues" evidence="1">
    <location>
        <begin position="1"/>
        <end position="23"/>
    </location>
</feature>
<feature type="region of interest" description="Disordered" evidence="1">
    <location>
        <begin position="1"/>
        <end position="54"/>
    </location>
</feature>
<evidence type="ECO:0000313" key="3">
    <source>
        <dbReference type="Proteomes" id="UP001159363"/>
    </source>
</evidence>
<evidence type="ECO:0000313" key="2">
    <source>
        <dbReference type="EMBL" id="KAJ8877109.1"/>
    </source>
</evidence>
<accession>A0ABQ9GYL7</accession>
<dbReference type="Proteomes" id="UP001159363">
    <property type="component" value="Chromosome 7"/>
</dbReference>
<name>A0ABQ9GYL7_9NEOP</name>
<protein>
    <submittedName>
        <fullName evidence="2">Uncharacterized protein</fullName>
    </submittedName>
</protein>
<comment type="caution">
    <text evidence="2">The sequence shown here is derived from an EMBL/GenBank/DDBJ whole genome shotgun (WGS) entry which is preliminary data.</text>
</comment>
<sequence length="109" mass="12273">MRERRCMEQRRNEIAGETGDPREIPPTSGIVRHDSHLRKSGSTRPGIEPGSPWWEASRLTAQPPWPRISDFLSMLQNKVTEKEVGDIPSEQTAGRTRQATSGLKLPITK</sequence>
<organism evidence="2 3">
    <name type="scientific">Dryococelus australis</name>
    <dbReference type="NCBI Taxonomy" id="614101"/>
    <lineage>
        <taxon>Eukaryota</taxon>
        <taxon>Metazoa</taxon>
        <taxon>Ecdysozoa</taxon>
        <taxon>Arthropoda</taxon>
        <taxon>Hexapoda</taxon>
        <taxon>Insecta</taxon>
        <taxon>Pterygota</taxon>
        <taxon>Neoptera</taxon>
        <taxon>Polyneoptera</taxon>
        <taxon>Phasmatodea</taxon>
        <taxon>Verophasmatodea</taxon>
        <taxon>Anareolatae</taxon>
        <taxon>Phasmatidae</taxon>
        <taxon>Eurycanthinae</taxon>
        <taxon>Dryococelus</taxon>
    </lineage>
</organism>